<proteinExistence type="predicted"/>
<evidence type="ECO:0000313" key="3">
    <source>
        <dbReference type="EMBL" id="NFV26465.1"/>
    </source>
</evidence>
<evidence type="ECO:0000313" key="1">
    <source>
        <dbReference type="EMBL" id="NFF87603.1"/>
    </source>
</evidence>
<name>A0A6B4N5U5_CLOBO</name>
<dbReference type="OrthoDB" id="5515006at2"/>
<dbReference type="Proteomes" id="UP000473681">
    <property type="component" value="Unassembled WGS sequence"/>
</dbReference>
<dbReference type="EMBL" id="SWVK01000020">
    <property type="protein sequence ID" value="NFN36164.1"/>
    <property type="molecule type" value="Genomic_DNA"/>
</dbReference>
<dbReference type="AlphaFoldDB" id="A0A6B4N5U5"/>
<dbReference type="Proteomes" id="UP000486903">
    <property type="component" value="Unassembled WGS sequence"/>
</dbReference>
<dbReference type="InterPro" id="IPR043720">
    <property type="entry name" value="DUF5661"/>
</dbReference>
<evidence type="ECO:0000313" key="4">
    <source>
        <dbReference type="Proteomes" id="UP000473681"/>
    </source>
</evidence>
<protein>
    <submittedName>
        <fullName evidence="3">Uncharacterized protein</fullName>
    </submittedName>
</protein>
<accession>A0A6B4N5U5</accession>
<comment type="caution">
    <text evidence="3">The sequence shown here is derived from an EMBL/GenBank/DDBJ whole genome shotgun (WGS) entry which is preliminary data.</text>
</comment>
<dbReference type="EMBL" id="SWOV01000014">
    <property type="protein sequence ID" value="NFF87603.1"/>
    <property type="molecule type" value="Genomic_DNA"/>
</dbReference>
<dbReference type="Pfam" id="PF18905">
    <property type="entry name" value="DUF5661"/>
    <property type="match status" value="1"/>
</dbReference>
<dbReference type="EMBL" id="SXFB01000006">
    <property type="protein sequence ID" value="NFV26465.1"/>
    <property type="molecule type" value="Genomic_DNA"/>
</dbReference>
<gene>
    <name evidence="1" type="ORF">FC774_06915</name>
    <name evidence="2" type="ORF">FDB51_13790</name>
    <name evidence="3" type="ORF">FDG31_09840</name>
</gene>
<evidence type="ECO:0000313" key="6">
    <source>
        <dbReference type="Proteomes" id="UP000486903"/>
    </source>
</evidence>
<evidence type="ECO:0000313" key="5">
    <source>
        <dbReference type="Proteomes" id="UP000476820"/>
    </source>
</evidence>
<evidence type="ECO:0000313" key="2">
    <source>
        <dbReference type="EMBL" id="NFN36164.1"/>
    </source>
</evidence>
<reference evidence="4 5" key="1">
    <citation type="submission" date="2019-04" db="EMBL/GenBank/DDBJ databases">
        <title>Genome sequencing of Clostridium botulinum Groups I-IV and Clostridium butyricum.</title>
        <authorList>
            <person name="Brunt J."/>
            <person name="Van Vliet A.H.M."/>
            <person name="Stringer S.C."/>
            <person name="Carter A.T."/>
            <person name="Peck M.W."/>
        </authorList>
    </citation>
    <scope>NUCLEOTIDE SEQUENCE [LARGE SCALE GENOMIC DNA]</scope>
    <source>
        <strain evidence="1 5">1605</strain>
        <strain evidence="3 6">BL81</strain>
        <strain evidence="2 4">CB-K-33E</strain>
    </source>
</reference>
<sequence>MDEAKQIADALKIDFSKEKFSLEEFTMGINVELEHGTRFPNANVTNNDPILTGKIALAHLTEFPDYYTRLKKFEEEAKSYWSKIL</sequence>
<dbReference type="Proteomes" id="UP000476820">
    <property type="component" value="Unassembled WGS sequence"/>
</dbReference>
<organism evidence="3 6">
    <name type="scientific">Clostridium botulinum</name>
    <dbReference type="NCBI Taxonomy" id="1491"/>
    <lineage>
        <taxon>Bacteria</taxon>
        <taxon>Bacillati</taxon>
        <taxon>Bacillota</taxon>
        <taxon>Clostridia</taxon>
        <taxon>Eubacteriales</taxon>
        <taxon>Clostridiaceae</taxon>
        <taxon>Clostridium</taxon>
    </lineage>
</organism>